<dbReference type="SMART" id="SM00336">
    <property type="entry name" value="BBOX"/>
    <property type="match status" value="1"/>
</dbReference>
<dbReference type="SUPFAM" id="SSF57845">
    <property type="entry name" value="B-box zinc-binding domain"/>
    <property type="match status" value="1"/>
</dbReference>
<dbReference type="Gene3D" id="2.60.120.920">
    <property type="match status" value="1"/>
</dbReference>
<dbReference type="InterPro" id="IPR017907">
    <property type="entry name" value="Znf_RING_CS"/>
</dbReference>
<evidence type="ECO:0000256" key="6">
    <source>
        <dbReference type="PROSITE-ProRule" id="PRU00024"/>
    </source>
</evidence>
<keyword evidence="7" id="KW-0175">Coiled coil</keyword>
<dbReference type="InParanoid" id="A0A6P7I6R7"/>
<dbReference type="Pfam" id="PF13765">
    <property type="entry name" value="PRY"/>
    <property type="match status" value="1"/>
</dbReference>
<evidence type="ECO:0000256" key="5">
    <source>
        <dbReference type="ARBA" id="ARBA00022859"/>
    </source>
</evidence>
<dbReference type="GeneID" id="114435753"/>
<dbReference type="InterPro" id="IPR013320">
    <property type="entry name" value="ConA-like_dom_sf"/>
</dbReference>
<keyword evidence="4" id="KW-0862">Zinc</keyword>
<dbReference type="SMART" id="SM00449">
    <property type="entry name" value="SPRY"/>
    <property type="match status" value="1"/>
</dbReference>
<reference evidence="12" key="1">
    <citation type="submission" date="2025-08" db="UniProtKB">
        <authorList>
            <consortium name="RefSeq"/>
        </authorList>
    </citation>
    <scope>IDENTIFICATION</scope>
</reference>
<dbReference type="InterPro" id="IPR001841">
    <property type="entry name" value="Znf_RING"/>
</dbReference>
<dbReference type="InterPro" id="IPR001870">
    <property type="entry name" value="B30.2/SPRY"/>
</dbReference>
<sequence length="547" mass="63072">MAQQRNQQDSLRFSCSICLDLPKDPVAVPCGHSYCMKCIQSFWDEEDRKGIHSCPQCRKTFTPRPVLEKNLLLAEFVEELKKTGLQAAPADHCYAGPEDVACDFCTDRKLKASKSCLDCLVSYCEKHLQPHYDGAAFNKHKLVEPSKKLQENICSRHDEVMKIFCRTDQQSVCYLCTVDEHKGHDTVPAAAERAEKQKELQVSRTNLQQGIQEAQKDVKLLQQEVEAIRGSADKTVEDCQKIFSELMRLIQKRSSDVKQQVRSQEEAEVSRVKERQEELEQKITEMKRKDAELEQLSHTEDHIHFLHKYRSLSALSESTHSSSINIRPLRYFEDMTAAVSELRDKLQDTLRETWTNVSLTEVDVLLSEPEPQTRADLKYSCELTLDPNTANKYLLLSEGNRKVTRMREKQSYSSHPDRFTVYTQILSKESLTGRCYWEMEWRGGVYVAVAYKNMNRAEWFGDNDKSWSLECDTNSYRFYHNKIHTEVSGPPSSRVGVYLDHRAGILSFYSVSETMTLLHRVQTTFTQPLYAGLWLYDGATAELIKVQ</sequence>
<organism evidence="11 12">
    <name type="scientific">Parambassis ranga</name>
    <name type="common">Indian glassy fish</name>
    <dbReference type="NCBI Taxonomy" id="210632"/>
    <lineage>
        <taxon>Eukaryota</taxon>
        <taxon>Metazoa</taxon>
        <taxon>Chordata</taxon>
        <taxon>Craniata</taxon>
        <taxon>Vertebrata</taxon>
        <taxon>Euteleostomi</taxon>
        <taxon>Actinopterygii</taxon>
        <taxon>Neopterygii</taxon>
        <taxon>Teleostei</taxon>
        <taxon>Neoteleostei</taxon>
        <taxon>Acanthomorphata</taxon>
        <taxon>Ovalentaria</taxon>
        <taxon>Ambassidae</taxon>
        <taxon>Parambassis</taxon>
    </lineage>
</organism>
<dbReference type="CDD" id="cd16040">
    <property type="entry name" value="SPRY_PRY_SNTX"/>
    <property type="match status" value="1"/>
</dbReference>
<dbReference type="GO" id="GO:0008270">
    <property type="term" value="F:zinc ion binding"/>
    <property type="evidence" value="ECO:0007669"/>
    <property type="project" value="UniProtKB-KW"/>
</dbReference>
<evidence type="ECO:0000256" key="2">
    <source>
        <dbReference type="ARBA" id="ARBA00022723"/>
    </source>
</evidence>
<dbReference type="SUPFAM" id="SSF49899">
    <property type="entry name" value="Concanavalin A-like lectins/glucanases"/>
    <property type="match status" value="1"/>
</dbReference>
<dbReference type="SUPFAM" id="SSF57850">
    <property type="entry name" value="RING/U-box"/>
    <property type="match status" value="1"/>
</dbReference>
<keyword evidence="5" id="KW-0391">Immunity</keyword>
<dbReference type="FunCoup" id="A0A6P7I6R7">
    <property type="interactions" value="25"/>
</dbReference>
<protein>
    <submittedName>
        <fullName evidence="12">Tripartite motif-containing protein 16-like</fullName>
    </submittedName>
</protein>
<dbReference type="PANTHER" id="PTHR25465">
    <property type="entry name" value="B-BOX DOMAIN CONTAINING"/>
    <property type="match status" value="1"/>
</dbReference>
<dbReference type="PROSITE" id="PS50188">
    <property type="entry name" value="B302_SPRY"/>
    <property type="match status" value="1"/>
</dbReference>
<dbReference type="GO" id="GO:0005737">
    <property type="term" value="C:cytoplasm"/>
    <property type="evidence" value="ECO:0007669"/>
    <property type="project" value="UniProtKB-ARBA"/>
</dbReference>
<keyword evidence="1" id="KW-0399">Innate immunity</keyword>
<feature type="coiled-coil region" evidence="7">
    <location>
        <begin position="262"/>
        <end position="299"/>
    </location>
</feature>
<dbReference type="SMART" id="SM00589">
    <property type="entry name" value="PRY"/>
    <property type="match status" value="1"/>
</dbReference>
<dbReference type="PROSITE" id="PS50089">
    <property type="entry name" value="ZF_RING_2"/>
    <property type="match status" value="1"/>
</dbReference>
<dbReference type="Pfam" id="PF25600">
    <property type="entry name" value="TRIM_CC"/>
    <property type="match status" value="1"/>
</dbReference>
<dbReference type="OrthoDB" id="6270329at2759"/>
<accession>A0A6P7I6R7</accession>
<dbReference type="AlphaFoldDB" id="A0A6P7I6R7"/>
<dbReference type="SMART" id="SM00184">
    <property type="entry name" value="RING"/>
    <property type="match status" value="1"/>
</dbReference>
<dbReference type="RefSeq" id="XP_028261498.1">
    <property type="nucleotide sequence ID" value="XM_028405697.1"/>
</dbReference>
<dbReference type="InterPro" id="IPR058030">
    <property type="entry name" value="TRIM8/14/16/25/29/45/65_CC"/>
</dbReference>
<dbReference type="PRINTS" id="PR01407">
    <property type="entry name" value="BUTYPHLNCDUF"/>
</dbReference>
<dbReference type="Proteomes" id="UP000515145">
    <property type="component" value="Chromosome 5"/>
</dbReference>
<dbReference type="PANTHER" id="PTHR25465:SF5">
    <property type="entry name" value="E3 UBIQUITIN_ISG15 LIGASE TRIM25-RELATED"/>
    <property type="match status" value="1"/>
</dbReference>
<evidence type="ECO:0000259" key="10">
    <source>
        <dbReference type="PROSITE" id="PS50188"/>
    </source>
</evidence>
<evidence type="ECO:0000259" key="8">
    <source>
        <dbReference type="PROSITE" id="PS50089"/>
    </source>
</evidence>
<gene>
    <name evidence="12" type="primary">LOC114435753</name>
</gene>
<evidence type="ECO:0000259" key="9">
    <source>
        <dbReference type="PROSITE" id="PS50119"/>
    </source>
</evidence>
<dbReference type="Pfam" id="PF15227">
    <property type="entry name" value="zf-C3HC4_4"/>
    <property type="match status" value="1"/>
</dbReference>
<dbReference type="PROSITE" id="PS00518">
    <property type="entry name" value="ZF_RING_1"/>
    <property type="match status" value="1"/>
</dbReference>
<feature type="coiled-coil region" evidence="7">
    <location>
        <begin position="204"/>
        <end position="231"/>
    </location>
</feature>
<dbReference type="GO" id="GO:0045087">
    <property type="term" value="P:innate immune response"/>
    <property type="evidence" value="ECO:0007669"/>
    <property type="project" value="UniProtKB-KW"/>
</dbReference>
<keyword evidence="3 6" id="KW-0863">Zinc-finger</keyword>
<evidence type="ECO:0000313" key="12">
    <source>
        <dbReference type="RefSeq" id="XP_028261498.1"/>
    </source>
</evidence>
<proteinExistence type="predicted"/>
<evidence type="ECO:0000313" key="11">
    <source>
        <dbReference type="Proteomes" id="UP000515145"/>
    </source>
</evidence>
<dbReference type="InterPro" id="IPR006574">
    <property type="entry name" value="PRY"/>
</dbReference>
<dbReference type="InterPro" id="IPR043136">
    <property type="entry name" value="B30.2/SPRY_sf"/>
</dbReference>
<evidence type="ECO:0000256" key="1">
    <source>
        <dbReference type="ARBA" id="ARBA00022588"/>
    </source>
</evidence>
<evidence type="ECO:0000256" key="4">
    <source>
        <dbReference type="ARBA" id="ARBA00022833"/>
    </source>
</evidence>
<dbReference type="Gene3D" id="4.10.830.40">
    <property type="match status" value="1"/>
</dbReference>
<dbReference type="InterPro" id="IPR051051">
    <property type="entry name" value="E3_ubiq-ligase_TRIM/RNF"/>
</dbReference>
<keyword evidence="2" id="KW-0479">Metal-binding</keyword>
<dbReference type="Pfam" id="PF00643">
    <property type="entry name" value="zf-B_box"/>
    <property type="match status" value="1"/>
</dbReference>
<keyword evidence="11" id="KW-1185">Reference proteome</keyword>
<dbReference type="InterPro" id="IPR013083">
    <property type="entry name" value="Znf_RING/FYVE/PHD"/>
</dbReference>
<evidence type="ECO:0000256" key="7">
    <source>
        <dbReference type="SAM" id="Coils"/>
    </source>
</evidence>
<dbReference type="Gene3D" id="3.30.160.60">
    <property type="entry name" value="Classic Zinc Finger"/>
    <property type="match status" value="1"/>
</dbReference>
<dbReference type="Gene3D" id="3.30.40.10">
    <property type="entry name" value="Zinc/RING finger domain, C3HC4 (zinc finger)"/>
    <property type="match status" value="1"/>
</dbReference>
<dbReference type="CDD" id="cd19769">
    <property type="entry name" value="Bbox2_TRIM16-like"/>
    <property type="match status" value="1"/>
</dbReference>
<dbReference type="InterPro" id="IPR003879">
    <property type="entry name" value="Butyrophylin_SPRY"/>
</dbReference>
<dbReference type="PROSITE" id="PS50119">
    <property type="entry name" value="ZF_BBOX"/>
    <property type="match status" value="1"/>
</dbReference>
<dbReference type="InterPro" id="IPR003877">
    <property type="entry name" value="SPRY_dom"/>
</dbReference>
<evidence type="ECO:0000256" key="3">
    <source>
        <dbReference type="ARBA" id="ARBA00022771"/>
    </source>
</evidence>
<name>A0A6P7I6R7_9TELE</name>
<feature type="domain" description="RING-type" evidence="8">
    <location>
        <begin position="15"/>
        <end position="58"/>
    </location>
</feature>
<dbReference type="Pfam" id="PF00622">
    <property type="entry name" value="SPRY"/>
    <property type="match status" value="1"/>
</dbReference>
<feature type="domain" description="B box-type" evidence="9">
    <location>
        <begin position="149"/>
        <end position="189"/>
    </location>
</feature>
<dbReference type="InterPro" id="IPR000315">
    <property type="entry name" value="Znf_B-box"/>
</dbReference>
<feature type="domain" description="B30.2/SPRY" evidence="10">
    <location>
        <begin position="363"/>
        <end position="547"/>
    </location>
</feature>